<dbReference type="InterPro" id="IPR012349">
    <property type="entry name" value="Split_barrel_FMN-bd"/>
</dbReference>
<proteinExistence type="predicted"/>
<protein>
    <recommendedName>
        <fullName evidence="2">Pyridoxamine 5'-phosphate oxidase putative domain-containing protein</fullName>
    </recommendedName>
</protein>
<dbReference type="SUPFAM" id="SSF50475">
    <property type="entry name" value="FMN-binding split barrel"/>
    <property type="match status" value="1"/>
</dbReference>
<organism evidence="1">
    <name type="scientific">Ignavibacterium album</name>
    <dbReference type="NCBI Taxonomy" id="591197"/>
    <lineage>
        <taxon>Bacteria</taxon>
        <taxon>Pseudomonadati</taxon>
        <taxon>Ignavibacteriota</taxon>
        <taxon>Ignavibacteria</taxon>
        <taxon>Ignavibacteriales</taxon>
        <taxon>Ignavibacteriaceae</taxon>
        <taxon>Ignavibacterium</taxon>
    </lineage>
</organism>
<dbReference type="Gene3D" id="2.30.110.10">
    <property type="entry name" value="Electron Transport, Fmn-binding Protein, Chain A"/>
    <property type="match status" value="1"/>
</dbReference>
<dbReference type="EMBL" id="DSVI01000018">
    <property type="protein sequence ID" value="HGT48624.1"/>
    <property type="molecule type" value="Genomic_DNA"/>
</dbReference>
<dbReference type="AlphaFoldDB" id="A0A832G205"/>
<sequence length="150" mass="17391">MQRNQTIIRDIQAIEKDINEAFSGVASMLLDSDKIYQVPTNFVYLDKNIFVYLDKNEEVFESIKFNSPASFSIIKTEKQGGKEITYRSKSVTINGEIRIVDEPKVIEQIKENYRKKYSPRISFDDYQIPENLILCIIDTLEIKAVIEEGN</sequence>
<evidence type="ECO:0000313" key="1">
    <source>
        <dbReference type="EMBL" id="HGT48624.1"/>
    </source>
</evidence>
<comment type="caution">
    <text evidence="1">The sequence shown here is derived from an EMBL/GenBank/DDBJ whole genome shotgun (WGS) entry which is preliminary data.</text>
</comment>
<accession>A0A832G205</accession>
<gene>
    <name evidence="1" type="ORF">ENS56_11345</name>
</gene>
<reference evidence="1" key="1">
    <citation type="journal article" date="2020" name="mSystems">
        <title>Genome- and Community-Level Interaction Insights into Carbon Utilization and Element Cycling Functions of Hydrothermarchaeota in Hydrothermal Sediment.</title>
        <authorList>
            <person name="Zhou Z."/>
            <person name="Liu Y."/>
            <person name="Xu W."/>
            <person name="Pan J."/>
            <person name="Luo Z.H."/>
            <person name="Li M."/>
        </authorList>
    </citation>
    <scope>NUCLEOTIDE SEQUENCE [LARGE SCALE GENOMIC DNA]</scope>
    <source>
        <strain evidence="1">SpSt-500</strain>
    </source>
</reference>
<evidence type="ECO:0008006" key="2">
    <source>
        <dbReference type="Google" id="ProtNLM"/>
    </source>
</evidence>
<name>A0A832G205_9BACT</name>